<dbReference type="Proteomes" id="UP000499080">
    <property type="component" value="Unassembled WGS sequence"/>
</dbReference>
<reference evidence="2 3" key="1">
    <citation type="journal article" date="2019" name="Sci. Rep.">
        <title>Orb-weaving spider Araneus ventricosus genome elucidates the spidroin gene catalogue.</title>
        <authorList>
            <person name="Kono N."/>
            <person name="Nakamura H."/>
            <person name="Ohtoshi R."/>
            <person name="Moran D.A.P."/>
            <person name="Shinohara A."/>
            <person name="Yoshida Y."/>
            <person name="Fujiwara M."/>
            <person name="Mori M."/>
            <person name="Tomita M."/>
            <person name="Arakawa K."/>
        </authorList>
    </citation>
    <scope>NUCLEOTIDE SEQUENCE [LARGE SCALE GENOMIC DNA]</scope>
</reference>
<comment type="caution">
    <text evidence="2">The sequence shown here is derived from an EMBL/GenBank/DDBJ whole genome shotgun (WGS) entry which is preliminary data.</text>
</comment>
<dbReference type="AlphaFoldDB" id="A0A4Y2Q090"/>
<dbReference type="OrthoDB" id="6458552at2759"/>
<dbReference type="EMBL" id="BGPR01012765">
    <property type="protein sequence ID" value="GBN57548.1"/>
    <property type="molecule type" value="Genomic_DNA"/>
</dbReference>
<sequence>MPPILKSRTYPLLTSGFTELNAIGNRNSALPAQYSPPTDDNPSPTYTGHAFAVMIGNYLDTPPSSPWIHSACKNNNSRTSPDICGSCWRGSKKVQVIDYYARAICSKGWSRGVAED</sequence>
<protein>
    <submittedName>
        <fullName evidence="2">Uncharacterized protein</fullName>
    </submittedName>
</protein>
<accession>A0A4Y2Q090</accession>
<dbReference type="EMBL" id="BGPR01012764">
    <property type="protein sequence ID" value="GBN57539.1"/>
    <property type="molecule type" value="Genomic_DNA"/>
</dbReference>
<keyword evidence="3" id="KW-1185">Reference proteome</keyword>
<organism evidence="2 3">
    <name type="scientific">Araneus ventricosus</name>
    <name type="common">Orbweaver spider</name>
    <name type="synonym">Epeira ventricosa</name>
    <dbReference type="NCBI Taxonomy" id="182803"/>
    <lineage>
        <taxon>Eukaryota</taxon>
        <taxon>Metazoa</taxon>
        <taxon>Ecdysozoa</taxon>
        <taxon>Arthropoda</taxon>
        <taxon>Chelicerata</taxon>
        <taxon>Arachnida</taxon>
        <taxon>Araneae</taxon>
        <taxon>Araneomorphae</taxon>
        <taxon>Entelegynae</taxon>
        <taxon>Araneoidea</taxon>
        <taxon>Araneidae</taxon>
        <taxon>Araneus</taxon>
    </lineage>
</organism>
<evidence type="ECO:0000313" key="3">
    <source>
        <dbReference type="Proteomes" id="UP000499080"/>
    </source>
</evidence>
<evidence type="ECO:0000313" key="2">
    <source>
        <dbReference type="EMBL" id="GBN57548.1"/>
    </source>
</evidence>
<gene>
    <name evidence="2" type="ORF">AVEN_104016_1</name>
    <name evidence="1" type="ORF">AVEN_87499_1</name>
</gene>
<evidence type="ECO:0000313" key="1">
    <source>
        <dbReference type="EMBL" id="GBN57539.1"/>
    </source>
</evidence>
<name>A0A4Y2Q090_ARAVE</name>
<proteinExistence type="predicted"/>